<accession>A0A8H4AP23</accession>
<feature type="region of interest" description="Disordered" evidence="1">
    <location>
        <begin position="1"/>
        <end position="91"/>
    </location>
</feature>
<evidence type="ECO:0000313" key="2">
    <source>
        <dbReference type="EMBL" id="KAF0517615.1"/>
    </source>
</evidence>
<feature type="compositionally biased region" description="Basic and acidic residues" evidence="1">
    <location>
        <begin position="66"/>
        <end position="75"/>
    </location>
</feature>
<feature type="compositionally biased region" description="Basic and acidic residues" evidence="1">
    <location>
        <begin position="23"/>
        <end position="58"/>
    </location>
</feature>
<reference evidence="2 3" key="1">
    <citation type="journal article" date="2019" name="Environ. Microbiol.">
        <title>At the nexus of three kingdoms: the genome of the mycorrhizal fungus Gigaspora margarita provides insights into plant, endobacterial and fungal interactions.</title>
        <authorList>
            <person name="Venice F."/>
            <person name="Ghignone S."/>
            <person name="Salvioli di Fossalunga A."/>
            <person name="Amselem J."/>
            <person name="Novero M."/>
            <person name="Xianan X."/>
            <person name="Sedzielewska Toro K."/>
            <person name="Morin E."/>
            <person name="Lipzen A."/>
            <person name="Grigoriev I.V."/>
            <person name="Henrissat B."/>
            <person name="Martin F.M."/>
            <person name="Bonfante P."/>
        </authorList>
    </citation>
    <scope>NUCLEOTIDE SEQUENCE [LARGE SCALE GENOMIC DNA]</scope>
    <source>
        <strain evidence="2 3">BEG34</strain>
    </source>
</reference>
<evidence type="ECO:0000313" key="3">
    <source>
        <dbReference type="Proteomes" id="UP000439903"/>
    </source>
</evidence>
<feature type="compositionally biased region" description="Polar residues" evidence="1">
    <location>
        <begin position="12"/>
        <end position="22"/>
    </location>
</feature>
<protein>
    <submittedName>
        <fullName evidence="2">Uncharacterized protein</fullName>
    </submittedName>
</protein>
<proteinExistence type="predicted"/>
<gene>
    <name evidence="2" type="ORF">F8M41_016881</name>
</gene>
<organism evidence="2 3">
    <name type="scientific">Gigaspora margarita</name>
    <dbReference type="NCBI Taxonomy" id="4874"/>
    <lineage>
        <taxon>Eukaryota</taxon>
        <taxon>Fungi</taxon>
        <taxon>Fungi incertae sedis</taxon>
        <taxon>Mucoromycota</taxon>
        <taxon>Glomeromycotina</taxon>
        <taxon>Glomeromycetes</taxon>
        <taxon>Diversisporales</taxon>
        <taxon>Gigasporaceae</taxon>
        <taxon>Gigaspora</taxon>
    </lineage>
</organism>
<dbReference type="EMBL" id="WTPW01000376">
    <property type="protein sequence ID" value="KAF0517615.1"/>
    <property type="molecule type" value="Genomic_DNA"/>
</dbReference>
<keyword evidence="3" id="KW-1185">Reference proteome</keyword>
<comment type="caution">
    <text evidence="2">The sequence shown here is derived from an EMBL/GenBank/DDBJ whole genome shotgun (WGS) entry which is preliminary data.</text>
</comment>
<dbReference type="AlphaFoldDB" id="A0A8H4AP23"/>
<dbReference type="Proteomes" id="UP000439903">
    <property type="component" value="Unassembled WGS sequence"/>
</dbReference>
<name>A0A8H4AP23_GIGMA</name>
<sequence length="91" mass="11072">MENQMLMPCHITSLNDENNEASNKSERRRAQSRECMRNKRKSETAEERERRLKRDRELKRQKRMKRQLEDSDIQNRDANILHIESSPITFE</sequence>
<evidence type="ECO:0000256" key="1">
    <source>
        <dbReference type="SAM" id="MobiDB-lite"/>
    </source>
</evidence>